<reference evidence="5" key="1">
    <citation type="submission" date="2017-09" db="EMBL/GenBank/DDBJ databases">
        <title>Depth-based differentiation of microbial function through sediment-hosted aquifers and enrichment of novel symbionts in the deep terrestrial subsurface.</title>
        <authorList>
            <person name="Probst A.J."/>
            <person name="Ladd B."/>
            <person name="Jarett J.K."/>
            <person name="Geller-Mcgrath D.E."/>
            <person name="Sieber C.M.K."/>
            <person name="Emerson J.B."/>
            <person name="Anantharaman K."/>
            <person name="Thomas B.C."/>
            <person name="Malmstrom R."/>
            <person name="Stieglmeier M."/>
            <person name="Klingl A."/>
            <person name="Woyke T."/>
            <person name="Ryan C.M."/>
            <person name="Banfield J.F."/>
        </authorList>
    </citation>
    <scope>NUCLEOTIDE SEQUENCE [LARGE SCALE GENOMIC DNA]</scope>
</reference>
<dbReference type="PANTHER" id="PTHR46401:SF2">
    <property type="entry name" value="GLYCOSYLTRANSFERASE WBBK-RELATED"/>
    <property type="match status" value="1"/>
</dbReference>
<evidence type="ECO:0000256" key="1">
    <source>
        <dbReference type="ARBA" id="ARBA00022679"/>
    </source>
</evidence>
<dbReference type="CDD" id="cd03801">
    <property type="entry name" value="GT4_PimA-like"/>
    <property type="match status" value="1"/>
</dbReference>
<dbReference type="AlphaFoldDB" id="A0A2M6X0L6"/>
<dbReference type="PANTHER" id="PTHR46401">
    <property type="entry name" value="GLYCOSYLTRANSFERASE WBBK-RELATED"/>
    <property type="match status" value="1"/>
</dbReference>
<dbReference type="InterPro" id="IPR028098">
    <property type="entry name" value="Glyco_trans_4-like_N"/>
</dbReference>
<dbReference type="Pfam" id="PF00534">
    <property type="entry name" value="Glycos_transf_1"/>
    <property type="match status" value="1"/>
</dbReference>
<dbReference type="SUPFAM" id="SSF53756">
    <property type="entry name" value="UDP-Glycosyltransferase/glycogen phosphorylase"/>
    <property type="match status" value="1"/>
</dbReference>
<comment type="caution">
    <text evidence="4">The sequence shown here is derived from an EMBL/GenBank/DDBJ whole genome shotgun (WGS) entry which is preliminary data.</text>
</comment>
<dbReference type="Proteomes" id="UP000230731">
    <property type="component" value="Unassembled WGS sequence"/>
</dbReference>
<sequence>MYTTGYQSKLTSASALRIVHTSLRYPPAPGGTEDYVQQLVKGTRDVAAKRDVRVLTSALRTHHPLSPLNPKVLVDDPIYVQRLHHAGTPFISYPRLQALQYYLGHHQPDIVHGYSFWYQPADGAARYARRRTVPFIFHPMFYTNPIRRKPLWQLYQHTRGRATFAAADVVVIISPFEQQLIERLRFPVKRFVLLPPIIDSASLAEPHDNPFTARDINGRIIFAAARLAPGKGLEDAIDAFPQVRKKHPDIHLAIAGADFGKRSDLLRRARAYGIEQSVHLLGHLNRDELIGAYQHADVFLHPSYYEAFGIVIAEALAAGTPVVARNCSAIPYVAPHEVAALLFNNADEMVCHLTAILAEPAAGKKMADTGRYRVQQEFSLPVARTKLLQMYAELAR</sequence>
<accession>A0A2M6X0L6</accession>
<evidence type="ECO:0000259" key="2">
    <source>
        <dbReference type="Pfam" id="PF00534"/>
    </source>
</evidence>
<dbReference type="Gene3D" id="3.40.50.2000">
    <property type="entry name" value="Glycogen Phosphorylase B"/>
    <property type="match status" value="2"/>
</dbReference>
<evidence type="ECO:0000259" key="3">
    <source>
        <dbReference type="Pfam" id="PF13579"/>
    </source>
</evidence>
<dbReference type="EMBL" id="PEZP01000001">
    <property type="protein sequence ID" value="PIT98548.1"/>
    <property type="molecule type" value="Genomic_DNA"/>
</dbReference>
<name>A0A2M6X0L6_9BACT</name>
<feature type="domain" description="Glycosyl transferase family 1" evidence="2">
    <location>
        <begin position="217"/>
        <end position="371"/>
    </location>
</feature>
<evidence type="ECO:0008006" key="6">
    <source>
        <dbReference type="Google" id="ProtNLM"/>
    </source>
</evidence>
<feature type="domain" description="Glycosyltransferase subfamily 4-like N-terminal" evidence="3">
    <location>
        <begin position="30"/>
        <end position="196"/>
    </location>
</feature>
<protein>
    <recommendedName>
        <fullName evidence="6">Glycosyl transferase family 1</fullName>
    </recommendedName>
</protein>
<proteinExistence type="predicted"/>
<evidence type="ECO:0000313" key="5">
    <source>
        <dbReference type="Proteomes" id="UP000230731"/>
    </source>
</evidence>
<organism evidence="4 5">
    <name type="scientific">Candidatus Andersenbacteria bacterium CG10_big_fil_rev_8_21_14_0_10_54_11</name>
    <dbReference type="NCBI Taxonomy" id="1974485"/>
    <lineage>
        <taxon>Bacteria</taxon>
        <taxon>Candidatus Anderseniibacteriota</taxon>
    </lineage>
</organism>
<dbReference type="GO" id="GO:0009103">
    <property type="term" value="P:lipopolysaccharide biosynthetic process"/>
    <property type="evidence" value="ECO:0007669"/>
    <property type="project" value="TreeGrafter"/>
</dbReference>
<dbReference type="GO" id="GO:0016757">
    <property type="term" value="F:glycosyltransferase activity"/>
    <property type="evidence" value="ECO:0007669"/>
    <property type="project" value="InterPro"/>
</dbReference>
<dbReference type="InterPro" id="IPR001296">
    <property type="entry name" value="Glyco_trans_1"/>
</dbReference>
<dbReference type="Pfam" id="PF13579">
    <property type="entry name" value="Glyco_trans_4_4"/>
    <property type="match status" value="1"/>
</dbReference>
<evidence type="ECO:0000313" key="4">
    <source>
        <dbReference type="EMBL" id="PIT98548.1"/>
    </source>
</evidence>
<keyword evidence="1" id="KW-0808">Transferase</keyword>
<gene>
    <name evidence="4" type="ORF">COT71_00015</name>
</gene>